<dbReference type="GO" id="GO:0009007">
    <property type="term" value="F:site-specific DNA-methyltransferase (adenine-specific) activity"/>
    <property type="evidence" value="ECO:0007669"/>
    <property type="project" value="UniProtKB-EC"/>
</dbReference>
<dbReference type="EMBL" id="SAXY01000060">
    <property type="protein sequence ID" value="TXJ39444.1"/>
    <property type="molecule type" value="Genomic_DNA"/>
</dbReference>
<gene>
    <name evidence="9" type="ORF">EPJ72_09900</name>
</gene>
<dbReference type="AlphaFoldDB" id="A0A5C8EQT1"/>
<dbReference type="Pfam" id="PF01555">
    <property type="entry name" value="N6_N4_Mtase"/>
    <property type="match status" value="1"/>
</dbReference>
<evidence type="ECO:0000256" key="7">
    <source>
        <dbReference type="RuleBase" id="RU362026"/>
    </source>
</evidence>
<accession>A0A5C8EQT1</accession>
<evidence type="ECO:0000256" key="1">
    <source>
        <dbReference type="ARBA" id="ARBA00006594"/>
    </source>
</evidence>
<dbReference type="FunFam" id="3.40.50.150:FF:000276">
    <property type="entry name" value="Methyltransferase"/>
    <property type="match status" value="1"/>
</dbReference>
<dbReference type="GO" id="GO:0008170">
    <property type="term" value="F:N-methyltransferase activity"/>
    <property type="evidence" value="ECO:0007669"/>
    <property type="project" value="InterPro"/>
</dbReference>
<reference evidence="9 10" key="1">
    <citation type="journal article" date="1992" name="Lakartidningen">
        <title>[Penicillin V and not amoxicillin is the first choice preparation in acute otitis].</title>
        <authorList>
            <person name="Kamme C."/>
            <person name="Lundgren K."/>
            <person name="Prellner K."/>
        </authorList>
    </citation>
    <scope>NUCLEOTIDE SEQUENCE [LARGE SCALE GENOMIC DNA]</scope>
    <source>
        <strain evidence="9 10">PC5538III-hc</strain>
    </source>
</reference>
<evidence type="ECO:0000313" key="10">
    <source>
        <dbReference type="Proteomes" id="UP000323176"/>
    </source>
</evidence>
<organism evidence="9 10">
    <name type="scientific">Brachyspira pilosicoli</name>
    <name type="common">Serpulina pilosicoli</name>
    <dbReference type="NCBI Taxonomy" id="52584"/>
    <lineage>
        <taxon>Bacteria</taxon>
        <taxon>Pseudomonadati</taxon>
        <taxon>Spirochaetota</taxon>
        <taxon>Spirochaetia</taxon>
        <taxon>Brachyspirales</taxon>
        <taxon>Brachyspiraceae</taxon>
        <taxon>Brachyspira</taxon>
    </lineage>
</organism>
<dbReference type="InterPro" id="IPR001091">
    <property type="entry name" value="RM_Methyltransferase"/>
</dbReference>
<evidence type="ECO:0000259" key="8">
    <source>
        <dbReference type="Pfam" id="PF01555"/>
    </source>
</evidence>
<dbReference type="GO" id="GO:0005737">
    <property type="term" value="C:cytoplasm"/>
    <property type="evidence" value="ECO:0007669"/>
    <property type="project" value="TreeGrafter"/>
</dbReference>
<evidence type="ECO:0000256" key="6">
    <source>
        <dbReference type="ARBA" id="ARBA00047942"/>
    </source>
</evidence>
<dbReference type="PANTHER" id="PTHR13370">
    <property type="entry name" value="RNA METHYLASE-RELATED"/>
    <property type="match status" value="1"/>
</dbReference>
<evidence type="ECO:0000256" key="5">
    <source>
        <dbReference type="ARBA" id="ARBA00023125"/>
    </source>
</evidence>
<dbReference type="OrthoDB" id="9773571at2"/>
<keyword evidence="4" id="KW-0949">S-adenosyl-L-methionine</keyword>
<evidence type="ECO:0000256" key="4">
    <source>
        <dbReference type="ARBA" id="ARBA00022691"/>
    </source>
</evidence>
<dbReference type="PRINTS" id="PR00508">
    <property type="entry name" value="S21N4MTFRASE"/>
</dbReference>
<proteinExistence type="inferred from homology"/>
<dbReference type="SUPFAM" id="SSF53335">
    <property type="entry name" value="S-adenosyl-L-methionine-dependent methyltransferases"/>
    <property type="match status" value="1"/>
</dbReference>
<name>A0A5C8EQT1_BRAPL</name>
<keyword evidence="3 9" id="KW-0808">Transferase</keyword>
<comment type="similarity">
    <text evidence="1 7">Belongs to the N(4)/N(6)-methyltransferase family.</text>
</comment>
<dbReference type="GO" id="GO:0032259">
    <property type="term" value="P:methylation"/>
    <property type="evidence" value="ECO:0007669"/>
    <property type="project" value="UniProtKB-KW"/>
</dbReference>
<dbReference type="PROSITE" id="PS00092">
    <property type="entry name" value="N6_MTASE"/>
    <property type="match status" value="1"/>
</dbReference>
<sequence length="360" mass="41980">MYIINNIKNTIIKGDSIEELKKIPNNSIDLIFADPPYYMQTEGELLRTNGTKFNGVDDEWDKFNGFEDYDNFSINWLTECQRILKITGSIWVIGSFQNIFRIGKIMQDLGFWILNDIIWSKTNPVPNFGGTRFCNAHETLLWCGKNKNTKYTFNYKTMKHLNNDKQEKSVWNISLCTGNERLKDKDGNKVHSTQKPEDLLFKVIISSSKPNDIVLDPFFGTGTTGAVAKRLARNYIGIEREDKYIYYAKDRIKNVETEMSNLINLDYEVKPPKVPIKNLIEKGYLKPNQKLYTKKGNEVCILNKNGNVENELGNFSIHQMSAKLQKLEKYNGWNYFYTYYNDKFIPIDELRYIYIGDSNE</sequence>
<evidence type="ECO:0000256" key="3">
    <source>
        <dbReference type="ARBA" id="ARBA00022679"/>
    </source>
</evidence>
<keyword evidence="5" id="KW-0238">DNA-binding</keyword>
<dbReference type="InterPro" id="IPR029063">
    <property type="entry name" value="SAM-dependent_MTases_sf"/>
</dbReference>
<dbReference type="InterPro" id="IPR002941">
    <property type="entry name" value="DNA_methylase_N4/N6"/>
</dbReference>
<dbReference type="Proteomes" id="UP000323176">
    <property type="component" value="Unassembled WGS sequence"/>
</dbReference>
<dbReference type="EC" id="2.1.1.-" evidence="7"/>
<dbReference type="GO" id="GO:0003677">
    <property type="term" value="F:DNA binding"/>
    <property type="evidence" value="ECO:0007669"/>
    <property type="project" value="UniProtKB-KW"/>
</dbReference>
<comment type="caution">
    <text evidence="9">The sequence shown here is derived from an EMBL/GenBank/DDBJ whole genome shotgun (WGS) entry which is preliminary data.</text>
</comment>
<evidence type="ECO:0000313" key="9">
    <source>
        <dbReference type="EMBL" id="TXJ39444.1"/>
    </source>
</evidence>
<dbReference type="Gene3D" id="3.40.50.150">
    <property type="entry name" value="Vaccinia Virus protein VP39"/>
    <property type="match status" value="1"/>
</dbReference>
<protein>
    <recommendedName>
        <fullName evidence="7">Methyltransferase</fullName>
        <ecNumber evidence="7">2.1.1.-</ecNumber>
    </recommendedName>
</protein>
<dbReference type="PANTHER" id="PTHR13370:SF3">
    <property type="entry name" value="TRNA (GUANINE(10)-N2)-METHYLTRANSFERASE HOMOLOG"/>
    <property type="match status" value="1"/>
</dbReference>
<keyword evidence="2 9" id="KW-0489">Methyltransferase</keyword>
<comment type="catalytic activity">
    <reaction evidence="6">
        <text>a 2'-deoxyadenosine in DNA + S-adenosyl-L-methionine = an N(6)-methyl-2'-deoxyadenosine in DNA + S-adenosyl-L-homocysteine + H(+)</text>
        <dbReference type="Rhea" id="RHEA:15197"/>
        <dbReference type="Rhea" id="RHEA-COMP:12418"/>
        <dbReference type="Rhea" id="RHEA-COMP:12419"/>
        <dbReference type="ChEBI" id="CHEBI:15378"/>
        <dbReference type="ChEBI" id="CHEBI:57856"/>
        <dbReference type="ChEBI" id="CHEBI:59789"/>
        <dbReference type="ChEBI" id="CHEBI:90615"/>
        <dbReference type="ChEBI" id="CHEBI:90616"/>
        <dbReference type="EC" id="2.1.1.72"/>
    </reaction>
</comment>
<dbReference type="InterPro" id="IPR002052">
    <property type="entry name" value="DNA_methylase_N6_adenine_CS"/>
</dbReference>
<evidence type="ECO:0000256" key="2">
    <source>
        <dbReference type="ARBA" id="ARBA00022603"/>
    </source>
</evidence>
<feature type="domain" description="DNA methylase N-4/N-6" evidence="8">
    <location>
        <begin position="28"/>
        <end position="249"/>
    </location>
</feature>